<comment type="caution">
    <text evidence="1">The sequence shown here is derived from an EMBL/GenBank/DDBJ whole genome shotgun (WGS) entry which is preliminary data.</text>
</comment>
<sequence>MATGRYGKAYTASDFFTEGYPSLQDCIKFLDPQNVRDIEAKPSPGIAQGAHSYSVRIGYSSFAQFRKSSDRLDHETLQLAHEKYGTLGPRKMTESVLANLWVYEMRYKGGYSLHKAMQLWGYGVPLPTSPYYSPLRETGLIPGRLQASVESFARHVLVLSLFCSAGRITPSPETPVDYTTHDKYVAALNKLSHILPERFHEVIELLKTNLATLYASDWPQAVNNLGLCPAVLKVDLETGELKSCSSWSHVSVGPFGITVSSLEHLLGGIDDHGNWVHVHHHEQLRMAFTYTLTVGQYWGKDIRLGYARMLGSFFNFKNGFGNLLLNETYDMDACSHRIAFLDAVVLEPMARMSTIPIETRRQYELALQNMHDGVNYSY</sequence>
<organism evidence="1 2">
    <name type="scientific">Lecanicillium saksenae</name>
    <dbReference type="NCBI Taxonomy" id="468837"/>
    <lineage>
        <taxon>Eukaryota</taxon>
        <taxon>Fungi</taxon>
        <taxon>Dikarya</taxon>
        <taxon>Ascomycota</taxon>
        <taxon>Pezizomycotina</taxon>
        <taxon>Sordariomycetes</taxon>
        <taxon>Hypocreomycetidae</taxon>
        <taxon>Hypocreales</taxon>
        <taxon>Cordycipitaceae</taxon>
        <taxon>Lecanicillium</taxon>
    </lineage>
</organism>
<proteinExistence type="predicted"/>
<protein>
    <submittedName>
        <fullName evidence="1">Uncharacterized protein</fullName>
    </submittedName>
</protein>
<reference evidence="1" key="1">
    <citation type="submission" date="2022-07" db="EMBL/GenBank/DDBJ databases">
        <title>Genome Sequence of Lecanicillium saksenae.</title>
        <authorList>
            <person name="Buettner E."/>
        </authorList>
    </citation>
    <scope>NUCLEOTIDE SEQUENCE</scope>
    <source>
        <strain evidence="1">VT-O1</strain>
    </source>
</reference>
<evidence type="ECO:0000313" key="1">
    <source>
        <dbReference type="EMBL" id="KAJ3484662.1"/>
    </source>
</evidence>
<evidence type="ECO:0000313" key="2">
    <source>
        <dbReference type="Proteomes" id="UP001148737"/>
    </source>
</evidence>
<name>A0ACC1QRW1_9HYPO</name>
<gene>
    <name evidence="1" type="ORF">NLG97_g6999</name>
</gene>
<dbReference type="EMBL" id="JANAKD010001010">
    <property type="protein sequence ID" value="KAJ3484662.1"/>
    <property type="molecule type" value="Genomic_DNA"/>
</dbReference>
<accession>A0ACC1QRW1</accession>
<dbReference type="Proteomes" id="UP001148737">
    <property type="component" value="Unassembled WGS sequence"/>
</dbReference>
<keyword evidence="2" id="KW-1185">Reference proteome</keyword>